<sequence length="334" mass="36296">MNNIAYLLTESSVIRHVSFSIALQRLKPGLKLNRKVAYTYGAGTDSTNTGAPPHLFQSASVSVPCLAATRTFAPCPSFRNNPPNSQRICTMTASSNLAFTPAKFYTAKICPFAQRASIALHELGLIDAITPGTYANGAVELVEIDLKNKPEWYPKVNPRGKVPALEITHPGPDGKKEVLIESALIAEFLLQANNSPLALGGPANAVKRYKAGLVVDAVSNGFTGAFYALLREKDAEKHAELSAKLLEAIKAVQAQLAPEGPYALGHEFSIADILVAPFFARLVVNEHYRGFKVPNTDEFARFNQYIEALRKRESIKATTAEAEYLINGYKGYAL</sequence>
<dbReference type="InterPro" id="IPR036282">
    <property type="entry name" value="Glutathione-S-Trfase_C_sf"/>
</dbReference>
<keyword evidence="4" id="KW-1185">Reference proteome</keyword>
<dbReference type="PROSITE" id="PS50404">
    <property type="entry name" value="GST_NTER"/>
    <property type="match status" value="1"/>
</dbReference>
<dbReference type="EMBL" id="MCFL01000003">
    <property type="protein sequence ID" value="ORZ40462.1"/>
    <property type="molecule type" value="Genomic_DNA"/>
</dbReference>
<dbReference type="PANTHER" id="PTHR43968:SF6">
    <property type="entry name" value="GLUTATHIONE S-TRANSFERASE OMEGA"/>
    <property type="match status" value="1"/>
</dbReference>
<dbReference type="Gene3D" id="3.40.30.10">
    <property type="entry name" value="Glutaredoxin"/>
    <property type="match status" value="1"/>
</dbReference>
<dbReference type="InterPro" id="IPR004045">
    <property type="entry name" value="Glutathione_S-Trfase_N"/>
</dbReference>
<dbReference type="AlphaFoldDB" id="A0A1Y2I4Q1"/>
<dbReference type="GO" id="GO:0016740">
    <property type="term" value="F:transferase activity"/>
    <property type="evidence" value="ECO:0007669"/>
    <property type="project" value="UniProtKB-KW"/>
</dbReference>
<dbReference type="GO" id="GO:0005737">
    <property type="term" value="C:cytoplasm"/>
    <property type="evidence" value="ECO:0007669"/>
    <property type="project" value="TreeGrafter"/>
</dbReference>
<reference evidence="3 4" key="1">
    <citation type="submission" date="2016-07" db="EMBL/GenBank/DDBJ databases">
        <title>Pervasive Adenine N6-methylation of Active Genes in Fungi.</title>
        <authorList>
            <consortium name="DOE Joint Genome Institute"/>
            <person name="Mondo S.J."/>
            <person name="Dannebaum R.O."/>
            <person name="Kuo R.C."/>
            <person name="Labutti K."/>
            <person name="Haridas S."/>
            <person name="Kuo A."/>
            <person name="Salamov A."/>
            <person name="Ahrendt S.R."/>
            <person name="Lipzen A."/>
            <person name="Sullivan W."/>
            <person name="Andreopoulos W.B."/>
            <person name="Clum A."/>
            <person name="Lindquist E."/>
            <person name="Daum C."/>
            <person name="Ramamoorthy G.K."/>
            <person name="Gryganskyi A."/>
            <person name="Culley D."/>
            <person name="Magnuson J.K."/>
            <person name="James T.Y."/>
            <person name="O'Malley M.A."/>
            <person name="Stajich J.E."/>
            <person name="Spatafora J.W."/>
            <person name="Visel A."/>
            <person name="Grigoriev I.V."/>
        </authorList>
    </citation>
    <scope>NUCLEOTIDE SEQUENCE [LARGE SCALE GENOMIC DNA]</scope>
    <source>
        <strain evidence="3 4">PL171</strain>
    </source>
</reference>
<dbReference type="PROSITE" id="PS50405">
    <property type="entry name" value="GST_CTER"/>
    <property type="match status" value="1"/>
</dbReference>
<feature type="domain" description="GST N-terminal" evidence="1">
    <location>
        <begin position="100"/>
        <end position="197"/>
    </location>
</feature>
<dbReference type="SUPFAM" id="SSF47616">
    <property type="entry name" value="GST C-terminal domain-like"/>
    <property type="match status" value="1"/>
</dbReference>
<dbReference type="InterPro" id="IPR050983">
    <property type="entry name" value="GST_Omega/HSP26"/>
</dbReference>
<evidence type="ECO:0000313" key="4">
    <source>
        <dbReference type="Proteomes" id="UP000193411"/>
    </source>
</evidence>
<protein>
    <submittedName>
        <fullName evidence="3">Glutathione S-transferase</fullName>
    </submittedName>
</protein>
<dbReference type="SUPFAM" id="SSF52833">
    <property type="entry name" value="Thioredoxin-like"/>
    <property type="match status" value="1"/>
</dbReference>
<proteinExistence type="predicted"/>
<dbReference type="Pfam" id="PF13409">
    <property type="entry name" value="GST_N_2"/>
    <property type="match status" value="1"/>
</dbReference>
<dbReference type="PANTHER" id="PTHR43968">
    <property type="match status" value="1"/>
</dbReference>
<evidence type="ECO:0000259" key="1">
    <source>
        <dbReference type="PROSITE" id="PS50404"/>
    </source>
</evidence>
<keyword evidence="3" id="KW-0808">Transferase</keyword>
<dbReference type="InterPro" id="IPR036249">
    <property type="entry name" value="Thioredoxin-like_sf"/>
</dbReference>
<dbReference type="STRING" id="765915.A0A1Y2I4Q1"/>
<dbReference type="InterPro" id="IPR040079">
    <property type="entry name" value="Glutathione_S-Trfase"/>
</dbReference>
<accession>A0A1Y2I4Q1</accession>
<dbReference type="SFLD" id="SFLDS00019">
    <property type="entry name" value="Glutathione_Transferase_(cytos"/>
    <property type="match status" value="1"/>
</dbReference>
<feature type="domain" description="GST C-terminal" evidence="2">
    <location>
        <begin position="204"/>
        <end position="334"/>
    </location>
</feature>
<dbReference type="Proteomes" id="UP000193411">
    <property type="component" value="Unassembled WGS sequence"/>
</dbReference>
<evidence type="ECO:0000259" key="2">
    <source>
        <dbReference type="PROSITE" id="PS50405"/>
    </source>
</evidence>
<comment type="caution">
    <text evidence="3">The sequence shown here is derived from an EMBL/GenBank/DDBJ whole genome shotgun (WGS) entry which is preliminary data.</text>
</comment>
<dbReference type="SFLD" id="SFLDG00358">
    <property type="entry name" value="Main_(cytGST)"/>
    <property type="match status" value="1"/>
</dbReference>
<dbReference type="OrthoDB" id="202840at2759"/>
<gene>
    <name evidence="3" type="ORF">BCR44DRAFT_1174908</name>
</gene>
<organism evidence="3 4">
    <name type="scientific">Catenaria anguillulae PL171</name>
    <dbReference type="NCBI Taxonomy" id="765915"/>
    <lineage>
        <taxon>Eukaryota</taxon>
        <taxon>Fungi</taxon>
        <taxon>Fungi incertae sedis</taxon>
        <taxon>Blastocladiomycota</taxon>
        <taxon>Blastocladiomycetes</taxon>
        <taxon>Blastocladiales</taxon>
        <taxon>Catenariaceae</taxon>
        <taxon>Catenaria</taxon>
    </lineage>
</organism>
<dbReference type="Pfam" id="PF13410">
    <property type="entry name" value="GST_C_2"/>
    <property type="match status" value="1"/>
</dbReference>
<dbReference type="Gene3D" id="1.20.1050.10">
    <property type="match status" value="1"/>
</dbReference>
<evidence type="ECO:0000313" key="3">
    <source>
        <dbReference type="EMBL" id="ORZ40462.1"/>
    </source>
</evidence>
<dbReference type="InterPro" id="IPR010987">
    <property type="entry name" value="Glutathione-S-Trfase_C-like"/>
</dbReference>
<name>A0A1Y2I4Q1_9FUNG</name>